<keyword evidence="10" id="KW-1185">Reference proteome</keyword>
<dbReference type="HAMAP" id="MF_00158">
    <property type="entry name" value="PanC"/>
    <property type="match status" value="1"/>
</dbReference>
<feature type="binding site" evidence="8">
    <location>
        <begin position="197"/>
        <end position="200"/>
    </location>
    <ligand>
        <name>ATP</name>
        <dbReference type="ChEBI" id="CHEBI:30616"/>
    </ligand>
</feature>
<comment type="pathway">
    <text evidence="1 8">Cofactor biosynthesis; (R)-pantothenate biosynthesis; (R)-pantothenate from (R)-pantoate and beta-alanine: step 1/1.</text>
</comment>
<feature type="active site" description="Proton donor" evidence="8">
    <location>
        <position position="42"/>
    </location>
</feature>
<comment type="subunit">
    <text evidence="8">Homodimer.</text>
</comment>
<dbReference type="EC" id="6.3.2.1" evidence="8"/>
<organism evidence="9 10">
    <name type="scientific">Brevibacterium gallinarum</name>
    <dbReference type="NCBI Taxonomy" id="2762220"/>
    <lineage>
        <taxon>Bacteria</taxon>
        <taxon>Bacillati</taxon>
        <taxon>Actinomycetota</taxon>
        <taxon>Actinomycetes</taxon>
        <taxon>Micrococcales</taxon>
        <taxon>Brevibacteriaceae</taxon>
        <taxon>Brevibacterium</taxon>
    </lineage>
</organism>
<comment type="similarity">
    <text evidence="2 8">Belongs to the pantothenate synthetase family.</text>
</comment>
<comment type="catalytic activity">
    <reaction evidence="7 8">
        <text>(R)-pantoate + beta-alanine + ATP = (R)-pantothenate + AMP + diphosphate + H(+)</text>
        <dbReference type="Rhea" id="RHEA:10912"/>
        <dbReference type="ChEBI" id="CHEBI:15378"/>
        <dbReference type="ChEBI" id="CHEBI:15980"/>
        <dbReference type="ChEBI" id="CHEBI:29032"/>
        <dbReference type="ChEBI" id="CHEBI:30616"/>
        <dbReference type="ChEBI" id="CHEBI:33019"/>
        <dbReference type="ChEBI" id="CHEBI:57966"/>
        <dbReference type="ChEBI" id="CHEBI:456215"/>
        <dbReference type="EC" id="6.3.2.1"/>
    </reaction>
</comment>
<dbReference type="PANTHER" id="PTHR21299">
    <property type="entry name" value="CYTIDYLATE KINASE/PANTOATE-BETA-ALANINE LIGASE"/>
    <property type="match status" value="1"/>
</dbReference>
<evidence type="ECO:0000256" key="4">
    <source>
        <dbReference type="ARBA" id="ARBA00022655"/>
    </source>
</evidence>
<reference evidence="9 10" key="1">
    <citation type="submission" date="2020-08" db="EMBL/GenBank/DDBJ databases">
        <title>A Genomic Blueprint of the Chicken Gut Microbiome.</title>
        <authorList>
            <person name="Gilroy R."/>
            <person name="Ravi A."/>
            <person name="Getino M."/>
            <person name="Pursley I."/>
            <person name="Horton D.L."/>
            <person name="Alikhan N.-F."/>
            <person name="Baker D."/>
            <person name="Gharbi K."/>
            <person name="Hall N."/>
            <person name="Watson M."/>
            <person name="Adriaenssens E.M."/>
            <person name="Foster-Nyarko E."/>
            <person name="Jarju S."/>
            <person name="Secka A."/>
            <person name="Antonio M."/>
            <person name="Oren A."/>
            <person name="Chaudhuri R."/>
            <person name="La Ragione R.M."/>
            <person name="Hildebrand F."/>
            <person name="Pallen M.J."/>
        </authorList>
    </citation>
    <scope>NUCLEOTIDE SEQUENCE [LARGE SCALE GENOMIC DNA]</scope>
    <source>
        <strain evidence="9 10">Re57</strain>
    </source>
</reference>
<evidence type="ECO:0000256" key="5">
    <source>
        <dbReference type="ARBA" id="ARBA00022741"/>
    </source>
</evidence>
<keyword evidence="3 8" id="KW-0436">Ligase</keyword>
<evidence type="ECO:0000256" key="7">
    <source>
        <dbReference type="ARBA" id="ARBA00048258"/>
    </source>
</evidence>
<dbReference type="Gene3D" id="3.30.1300.10">
    <property type="entry name" value="Pantoate-beta-alanine ligase, C-terminal domain"/>
    <property type="match status" value="1"/>
</dbReference>
<dbReference type="PANTHER" id="PTHR21299:SF1">
    <property type="entry name" value="PANTOATE--BETA-ALANINE LIGASE"/>
    <property type="match status" value="1"/>
</dbReference>
<dbReference type="GO" id="GO:0004592">
    <property type="term" value="F:pantoate-beta-alanine ligase activity"/>
    <property type="evidence" value="ECO:0007669"/>
    <property type="project" value="UniProtKB-EC"/>
</dbReference>
<dbReference type="EMBL" id="JACSPY010000004">
    <property type="protein sequence ID" value="MBD8020247.1"/>
    <property type="molecule type" value="Genomic_DNA"/>
</dbReference>
<dbReference type="InterPro" id="IPR042176">
    <property type="entry name" value="Pantoate_ligase_C"/>
</dbReference>
<name>A0ABR8WTM5_9MICO</name>
<keyword evidence="8" id="KW-0963">Cytoplasm</keyword>
<proteinExistence type="inferred from homology"/>
<feature type="binding site" evidence="8">
    <location>
        <begin position="35"/>
        <end position="42"/>
    </location>
    <ligand>
        <name>ATP</name>
        <dbReference type="ChEBI" id="CHEBI:30616"/>
    </ligand>
</feature>
<evidence type="ECO:0000256" key="6">
    <source>
        <dbReference type="ARBA" id="ARBA00022840"/>
    </source>
</evidence>
<dbReference type="InterPro" id="IPR014729">
    <property type="entry name" value="Rossmann-like_a/b/a_fold"/>
</dbReference>
<dbReference type="RefSeq" id="WP_191725745.1">
    <property type="nucleotide sequence ID" value="NZ_JACSPY010000004.1"/>
</dbReference>
<dbReference type="CDD" id="cd00560">
    <property type="entry name" value="PanC"/>
    <property type="match status" value="1"/>
</dbReference>
<feature type="binding site" evidence="8">
    <location>
        <begin position="160"/>
        <end position="163"/>
    </location>
    <ligand>
        <name>ATP</name>
        <dbReference type="ChEBI" id="CHEBI:30616"/>
    </ligand>
</feature>
<comment type="caution">
    <text evidence="8">Lacks conserved residue(s) required for the propagation of feature annotation.</text>
</comment>
<dbReference type="Gene3D" id="3.40.50.620">
    <property type="entry name" value="HUPs"/>
    <property type="match status" value="1"/>
</dbReference>
<comment type="miscellaneous">
    <text evidence="8">The reaction proceeds by a bi uni uni bi ping pong mechanism.</text>
</comment>
<dbReference type="Proteomes" id="UP000651517">
    <property type="component" value="Unassembled WGS sequence"/>
</dbReference>
<keyword evidence="4 8" id="KW-0566">Pantothenate biosynthesis</keyword>
<evidence type="ECO:0000256" key="2">
    <source>
        <dbReference type="ARBA" id="ARBA00009256"/>
    </source>
</evidence>
<feature type="binding site" evidence="8">
    <location>
        <position position="66"/>
    </location>
    <ligand>
        <name>(R)-pantoate</name>
        <dbReference type="ChEBI" id="CHEBI:15980"/>
    </ligand>
</feature>
<feature type="binding site" evidence="8">
    <location>
        <position position="66"/>
    </location>
    <ligand>
        <name>beta-alanine</name>
        <dbReference type="ChEBI" id="CHEBI:57966"/>
    </ligand>
</feature>
<protein>
    <recommendedName>
        <fullName evidence="8">Pantothenate synthetase</fullName>
        <shortName evidence="8">PS</shortName>
        <ecNumber evidence="8">6.3.2.1</ecNumber>
    </recommendedName>
    <alternativeName>
        <fullName evidence="8">Pantoate--beta-alanine ligase</fullName>
    </alternativeName>
    <alternativeName>
        <fullName evidence="8">Pantoate-activating enzyme</fullName>
    </alternativeName>
</protein>
<comment type="subcellular location">
    <subcellularLocation>
        <location evidence="8">Cytoplasm</location>
    </subcellularLocation>
</comment>
<feature type="binding site" evidence="8">
    <location>
        <position position="166"/>
    </location>
    <ligand>
        <name>(R)-pantoate</name>
        <dbReference type="ChEBI" id="CHEBI:15980"/>
    </ligand>
</feature>
<keyword evidence="6 8" id="KW-0067">ATP-binding</keyword>
<accession>A0ABR8WTM5</accession>
<dbReference type="SUPFAM" id="SSF52374">
    <property type="entry name" value="Nucleotidylyl transferase"/>
    <property type="match status" value="1"/>
</dbReference>
<keyword evidence="5 8" id="KW-0547">Nucleotide-binding</keyword>
<sequence>MAELIITRTVAELRSEMAELIRDRDATSVGLIPTMGALHGGHAALMQAARAAHEVVVASLFINPLQFESPLDLERYPRDLAGDCQTMQEAGVDIVFAPEVEEMYPGYPDAPIIRVSSGRMGTTLEGASRPSHFDGVATVVAKLFNIFDPPGPARLHAYFGEKDAQQVMIVKRMVADMNFPVTIEPVPTQRTPAGLAMSSRNLLLSSEQEEAALALSKALFALRERARAGRDWDLEGLRRQVHSTPDVTLDYLEVVDPATLEATTELPALALIAAYVGSVRLIDNLHIDPGAPTSGTSQRTRPLR</sequence>
<comment type="function">
    <text evidence="8">Catalyzes the condensation of pantoate with beta-alanine in an ATP-dependent reaction via a pantoyl-adenylate intermediate.</text>
</comment>
<evidence type="ECO:0000256" key="3">
    <source>
        <dbReference type="ARBA" id="ARBA00022598"/>
    </source>
</evidence>
<gene>
    <name evidence="8" type="primary">panC</name>
    <name evidence="9" type="ORF">H9634_05565</name>
</gene>
<dbReference type="Pfam" id="PF02569">
    <property type="entry name" value="Pantoate_ligase"/>
    <property type="match status" value="1"/>
</dbReference>
<dbReference type="NCBIfam" id="TIGR00018">
    <property type="entry name" value="panC"/>
    <property type="match status" value="1"/>
</dbReference>
<dbReference type="InterPro" id="IPR003721">
    <property type="entry name" value="Pantoate_ligase"/>
</dbReference>
<comment type="caution">
    <text evidence="9">The sequence shown here is derived from an EMBL/GenBank/DDBJ whole genome shotgun (WGS) entry which is preliminary data.</text>
</comment>
<evidence type="ECO:0000313" key="10">
    <source>
        <dbReference type="Proteomes" id="UP000651517"/>
    </source>
</evidence>
<evidence type="ECO:0000313" key="9">
    <source>
        <dbReference type="EMBL" id="MBD8020247.1"/>
    </source>
</evidence>
<evidence type="ECO:0000256" key="1">
    <source>
        <dbReference type="ARBA" id="ARBA00004990"/>
    </source>
</evidence>
<evidence type="ECO:0000256" key="8">
    <source>
        <dbReference type="HAMAP-Rule" id="MF_00158"/>
    </source>
</evidence>